<keyword evidence="5" id="KW-1185">Reference proteome</keyword>
<dbReference type="OrthoDB" id="649093at2"/>
<dbReference type="Gene3D" id="2.170.130.10">
    <property type="entry name" value="TonB-dependent receptor, plug domain"/>
    <property type="match status" value="2"/>
</dbReference>
<sequence>MPEVMIYLLKVNLSVILFYLGYRLLLRRLTFYTLNRFYLLFSLIFSFTYPLVDLTNWLETSEHIIPTEMVYVIPDWQQVPTETFDWWTWLLGLIGMGTLWCAVRLTVRLLSLWRIHRQSQPSIWQWFRYRQVFGDILPFSFWQHIYVNIHNYEQRDLAEIFKHEQVHVDGLHTFDVLLAELGSVFSWFNPGIWLMRTAVRENLEFITDRKVLLSGIDKKAYQYSLLSIGKQSSRYSDVGNGFNFKSLKRRIMMMNKRNSSRLQLGKYVLVVPVIAAFVLVFTVSRAYEYQAEEPVIVEDSIGNKPPWWSDLPSERLGRGIVKVSVDTAQAQPLILVDGEAFEGDLKNLSAETIESIDVLKEKSAIERYGSRGKNGVILITSKKGRRNEEKPHLTTKDTTIRITGYKTTEHPVTIRKDNWQDRSQATPNTVSTWGEGNFGDALIVIDGEAQDATALRSLSPSRIDAVHVWKGKSGEERYGEKGANGVIEITTKSHNDKGK</sequence>
<name>A0A1I3D6P1_9SPHI</name>
<dbReference type="PROSITE" id="PS52016">
    <property type="entry name" value="TONB_DEPENDENT_REC_3"/>
    <property type="match status" value="1"/>
</dbReference>
<dbReference type="Pfam" id="PF05569">
    <property type="entry name" value="Peptidase_M56"/>
    <property type="match status" value="1"/>
</dbReference>
<dbReference type="STRING" id="1477437.SAMN05444682_101338"/>
<keyword evidence="1" id="KW-0998">Cell outer membrane</keyword>
<accession>A0A1I3D6P1</accession>
<dbReference type="Proteomes" id="UP000198670">
    <property type="component" value="Unassembled WGS sequence"/>
</dbReference>
<feature type="domain" description="Peptidase M56" evidence="3">
    <location>
        <begin position="150"/>
        <end position="254"/>
    </location>
</feature>
<dbReference type="InterPro" id="IPR052173">
    <property type="entry name" value="Beta-lactam_resp_regulator"/>
</dbReference>
<dbReference type="CDD" id="cd07341">
    <property type="entry name" value="M56_BlaR1_MecR1_like"/>
    <property type="match status" value="1"/>
</dbReference>
<dbReference type="SUPFAM" id="SSF56935">
    <property type="entry name" value="Porins"/>
    <property type="match status" value="2"/>
</dbReference>
<gene>
    <name evidence="4" type="ORF">SAMN05444682_101338</name>
</gene>
<dbReference type="InterPro" id="IPR039426">
    <property type="entry name" value="TonB-dep_rcpt-like"/>
</dbReference>
<evidence type="ECO:0000256" key="2">
    <source>
        <dbReference type="SAM" id="Phobius"/>
    </source>
</evidence>
<feature type="transmembrane region" description="Helical" evidence="2">
    <location>
        <begin position="37"/>
        <end position="52"/>
    </location>
</feature>
<dbReference type="RefSeq" id="WP_090623240.1">
    <property type="nucleotide sequence ID" value="NZ_FOQO01000001.1"/>
</dbReference>
<dbReference type="PANTHER" id="PTHR34978">
    <property type="entry name" value="POSSIBLE SENSOR-TRANSDUCER PROTEIN BLAR"/>
    <property type="match status" value="1"/>
</dbReference>
<feature type="transmembrane region" description="Helical" evidence="2">
    <location>
        <begin position="264"/>
        <end position="283"/>
    </location>
</feature>
<keyword evidence="4" id="KW-0675">Receptor</keyword>
<comment type="subcellular location">
    <subcellularLocation>
        <location evidence="1">Cell outer membrane</location>
        <topology evidence="1">Multi-pass membrane protein</topology>
    </subcellularLocation>
</comment>
<dbReference type="EMBL" id="FOQO01000001">
    <property type="protein sequence ID" value="SFH82400.1"/>
    <property type="molecule type" value="Genomic_DNA"/>
</dbReference>
<feature type="transmembrane region" description="Helical" evidence="2">
    <location>
        <begin position="86"/>
        <end position="107"/>
    </location>
</feature>
<evidence type="ECO:0000313" key="4">
    <source>
        <dbReference type="EMBL" id="SFH82400.1"/>
    </source>
</evidence>
<dbReference type="InterPro" id="IPR008756">
    <property type="entry name" value="Peptidase_M56"/>
</dbReference>
<dbReference type="GO" id="GO:0009279">
    <property type="term" value="C:cell outer membrane"/>
    <property type="evidence" value="ECO:0007669"/>
    <property type="project" value="UniProtKB-SubCell"/>
</dbReference>
<keyword evidence="1" id="KW-0813">Transport</keyword>
<keyword evidence="1" id="KW-1134">Transmembrane beta strand</keyword>
<keyword evidence="1 2" id="KW-0812">Transmembrane</keyword>
<dbReference type="AlphaFoldDB" id="A0A1I3D6P1"/>
<evidence type="ECO:0000259" key="3">
    <source>
        <dbReference type="Pfam" id="PF05569"/>
    </source>
</evidence>
<keyword evidence="1 2" id="KW-0472">Membrane</keyword>
<evidence type="ECO:0000256" key="1">
    <source>
        <dbReference type="PROSITE-ProRule" id="PRU01360"/>
    </source>
</evidence>
<keyword evidence="2" id="KW-1133">Transmembrane helix</keyword>
<dbReference type="InterPro" id="IPR037066">
    <property type="entry name" value="Plug_dom_sf"/>
</dbReference>
<feature type="transmembrane region" description="Helical" evidence="2">
    <location>
        <begin position="6"/>
        <end position="25"/>
    </location>
</feature>
<organism evidence="4 5">
    <name type="scientific">Parapedobacter indicus</name>
    <dbReference type="NCBI Taxonomy" id="1477437"/>
    <lineage>
        <taxon>Bacteria</taxon>
        <taxon>Pseudomonadati</taxon>
        <taxon>Bacteroidota</taxon>
        <taxon>Sphingobacteriia</taxon>
        <taxon>Sphingobacteriales</taxon>
        <taxon>Sphingobacteriaceae</taxon>
        <taxon>Parapedobacter</taxon>
    </lineage>
</organism>
<comment type="similarity">
    <text evidence="1">Belongs to the TonB-dependent receptor family.</text>
</comment>
<reference evidence="4 5" key="1">
    <citation type="submission" date="2016-10" db="EMBL/GenBank/DDBJ databases">
        <authorList>
            <person name="de Groot N.N."/>
        </authorList>
    </citation>
    <scope>NUCLEOTIDE SEQUENCE [LARGE SCALE GENOMIC DNA]</scope>
    <source>
        <strain evidence="4 5">RK1</strain>
    </source>
</reference>
<evidence type="ECO:0000313" key="5">
    <source>
        <dbReference type="Proteomes" id="UP000198670"/>
    </source>
</evidence>
<protein>
    <submittedName>
        <fullName evidence="4">TonB-dependent outer membrane receptor, SusC/RagA subfamily, signature region</fullName>
    </submittedName>
</protein>
<proteinExistence type="inferred from homology"/>
<dbReference type="PANTHER" id="PTHR34978:SF3">
    <property type="entry name" value="SLR0241 PROTEIN"/>
    <property type="match status" value="1"/>
</dbReference>